<protein>
    <submittedName>
        <fullName evidence="7">Uncharacterized protein</fullName>
    </submittedName>
</protein>
<reference evidence="7 8" key="1">
    <citation type="submission" date="2015-09" db="EMBL/GenBank/DDBJ databases">
        <title>Sorangium comparison.</title>
        <authorList>
            <person name="Zaburannyi N."/>
            <person name="Bunk B."/>
            <person name="Overmann J."/>
            <person name="Mueller R."/>
        </authorList>
    </citation>
    <scope>NUCLEOTIDE SEQUENCE [LARGE SCALE GENOMIC DNA]</scope>
    <source>
        <strain evidence="7 8">So ce26</strain>
    </source>
</reference>
<organism evidence="7 8">
    <name type="scientific">Sorangium cellulosum</name>
    <name type="common">Polyangium cellulosum</name>
    <dbReference type="NCBI Taxonomy" id="56"/>
    <lineage>
        <taxon>Bacteria</taxon>
        <taxon>Pseudomonadati</taxon>
        <taxon>Myxococcota</taxon>
        <taxon>Polyangia</taxon>
        <taxon>Polyangiales</taxon>
        <taxon>Polyangiaceae</taxon>
        <taxon>Sorangium</taxon>
    </lineage>
</organism>
<evidence type="ECO:0000256" key="3">
    <source>
        <dbReference type="ARBA" id="ARBA00022525"/>
    </source>
</evidence>
<dbReference type="PANTHER" id="PTHR32305:SF15">
    <property type="entry name" value="PROTEIN RHSA-RELATED"/>
    <property type="match status" value="1"/>
</dbReference>
<feature type="domain" description="Gp5/Type VI secretion system Vgr C-terminal trimerisation" evidence="6">
    <location>
        <begin position="510"/>
        <end position="583"/>
    </location>
</feature>
<gene>
    <name evidence="7" type="ORF">SOCE26_041350</name>
</gene>
<dbReference type="EMBL" id="CP012673">
    <property type="protein sequence ID" value="AUX42702.1"/>
    <property type="molecule type" value="Genomic_DNA"/>
</dbReference>
<dbReference type="Pfam" id="PF05954">
    <property type="entry name" value="Phage_GPD"/>
    <property type="match status" value="1"/>
</dbReference>
<dbReference type="SUPFAM" id="SSF69255">
    <property type="entry name" value="gp5 N-terminal domain-like"/>
    <property type="match status" value="1"/>
</dbReference>
<evidence type="ECO:0000259" key="5">
    <source>
        <dbReference type="Pfam" id="PF04717"/>
    </source>
</evidence>
<dbReference type="SUPFAM" id="SSF69279">
    <property type="entry name" value="Phage tail proteins"/>
    <property type="match status" value="2"/>
</dbReference>
<evidence type="ECO:0000313" key="8">
    <source>
        <dbReference type="Proteomes" id="UP000238348"/>
    </source>
</evidence>
<keyword evidence="3" id="KW-0964">Secreted</keyword>
<sequence>MAKDYAFAWEGANHPEGPWHHLRVVELRGREAMSELYTFEIELMRLPDAPDVDVADLVGRAAALRIETNTSPASRIVHGLIASAEELGELQEGTRYRVALAPPLLRATMMKKSIIYLEKTLQQIVEQVLSRTSWGAGLEPSSGGGEQDGGDLGGFQPARQTFAWRVVDMSRIADPEARPYCVQYEESDFAFVSRLLEEEGISYHFEHTARECTLVLSDFDGGRALIDPTSPLGPGILGREVRDVRVGARVRPRSASLNDYSWRRPQLDLVAVSPAGVTDFQTHEHPGRYEHSKELGERLAEKRQQRLDTERAWAAASASCRLLGAGSVFQLDHPSSKWSGRYLVTAIEHVGHERENFATRGAEQEPYAAHFEAIRCGEKGQDGESNFRPARRTPRPRISGSQTAVVTADPSSAGAEIHLGGPEDIGCVRLRFHWDLDSGRLEKEPSSCWVRVSQLFAGAAGHGALWHPRVGNEVIVDFLDGDPDRPIVTGRVYNGANLPPENPTRRPTYSAIKSYTSPFDGNFNMLAFEDAAGKEQIVLHAARDLDETVKRNASRAVGVDDATQVGGDQSVQVTGSQSTSAGSVSVSSGSTVMITASSDLSAIAQGGVLTASAGTNLIASAGANAVLGATAETQVVGGSRVTVGAPVVDVNGEGNVNVGAPWIDIKGVAKVRAGAAIVEVNGVTVLINGGGSIAITGGTVTVSGTTVNVKGSGTVNVSGGVVNLNC</sequence>
<dbReference type="SUPFAM" id="SSF69349">
    <property type="entry name" value="Phage fibre proteins"/>
    <property type="match status" value="1"/>
</dbReference>
<dbReference type="AlphaFoldDB" id="A0A2L0ETU8"/>
<dbReference type="Gene3D" id="2.30.110.50">
    <property type="match status" value="1"/>
</dbReference>
<comment type="subcellular location">
    <subcellularLocation>
        <location evidence="1">Secreted</location>
    </subcellularLocation>
</comment>
<dbReference type="NCBIfam" id="TIGR03361">
    <property type="entry name" value="VI_Rhs_Vgr"/>
    <property type="match status" value="1"/>
</dbReference>
<dbReference type="RefSeq" id="WP_104981473.1">
    <property type="nucleotide sequence ID" value="NZ_CP012673.1"/>
</dbReference>
<dbReference type="Pfam" id="PF04717">
    <property type="entry name" value="Phage_base_V"/>
    <property type="match status" value="1"/>
</dbReference>
<dbReference type="Proteomes" id="UP000238348">
    <property type="component" value="Chromosome"/>
</dbReference>
<evidence type="ECO:0000259" key="6">
    <source>
        <dbReference type="Pfam" id="PF22178"/>
    </source>
</evidence>
<dbReference type="InterPro" id="IPR054030">
    <property type="entry name" value="Gp5_Vgr_C"/>
</dbReference>
<dbReference type="InterPro" id="IPR037026">
    <property type="entry name" value="Vgr_OB-fold_dom_sf"/>
</dbReference>
<dbReference type="InterPro" id="IPR006533">
    <property type="entry name" value="T6SS_Vgr_RhsGE"/>
</dbReference>
<proteinExistence type="inferred from homology"/>
<evidence type="ECO:0000313" key="7">
    <source>
        <dbReference type="EMBL" id="AUX42702.1"/>
    </source>
</evidence>
<dbReference type="PANTHER" id="PTHR32305">
    <property type="match status" value="1"/>
</dbReference>
<accession>A0A2L0ETU8</accession>
<dbReference type="InterPro" id="IPR050708">
    <property type="entry name" value="T6SS_VgrG/RHS"/>
</dbReference>
<dbReference type="GO" id="GO:0005576">
    <property type="term" value="C:extracellular region"/>
    <property type="evidence" value="ECO:0007669"/>
    <property type="project" value="UniProtKB-SubCell"/>
</dbReference>
<dbReference type="NCBIfam" id="TIGR01646">
    <property type="entry name" value="vgr_GE"/>
    <property type="match status" value="1"/>
</dbReference>
<dbReference type="Gene3D" id="3.55.50.10">
    <property type="entry name" value="Baseplate protein-like domains"/>
    <property type="match status" value="1"/>
</dbReference>
<evidence type="ECO:0000256" key="1">
    <source>
        <dbReference type="ARBA" id="ARBA00004613"/>
    </source>
</evidence>
<dbReference type="InterPro" id="IPR006531">
    <property type="entry name" value="Gp5/Vgr_OB"/>
</dbReference>
<dbReference type="InterPro" id="IPR017847">
    <property type="entry name" value="T6SS_RhsGE_Vgr_subset"/>
</dbReference>
<evidence type="ECO:0000256" key="4">
    <source>
        <dbReference type="SAM" id="MobiDB-lite"/>
    </source>
</evidence>
<dbReference type="Pfam" id="PF22178">
    <property type="entry name" value="Gp5_trimer_C"/>
    <property type="match status" value="1"/>
</dbReference>
<dbReference type="OrthoDB" id="5477241at2"/>
<comment type="similarity">
    <text evidence="2">Belongs to the VgrG protein family.</text>
</comment>
<dbReference type="Gene3D" id="2.40.50.230">
    <property type="entry name" value="Gp5 N-terminal domain"/>
    <property type="match status" value="1"/>
</dbReference>
<feature type="region of interest" description="Disordered" evidence="4">
    <location>
        <begin position="379"/>
        <end position="400"/>
    </location>
</feature>
<name>A0A2L0ETU8_SORCE</name>
<feature type="domain" description="Gp5/Type VI secretion system Vgr protein OB-fold" evidence="5">
    <location>
        <begin position="441"/>
        <end position="493"/>
    </location>
</feature>
<evidence type="ECO:0000256" key="2">
    <source>
        <dbReference type="ARBA" id="ARBA00005558"/>
    </source>
</evidence>
<dbReference type="Gene3D" id="4.10.220.110">
    <property type="match status" value="1"/>
</dbReference>